<gene>
    <name evidence="7" type="ORF">PPL_10371</name>
</gene>
<dbReference type="EMBL" id="ADBJ01000049">
    <property type="protein sequence ID" value="EFA76154.1"/>
    <property type="molecule type" value="Genomic_DNA"/>
</dbReference>
<proteinExistence type="inferred from homology"/>
<keyword evidence="4" id="KW-0418">Kinase</keyword>
<dbReference type="OMA" id="SIGICAM"/>
<comment type="catalytic activity">
    <reaction evidence="2">
        <text>5-diphospho-1D-myo-inositol 1,2,3,4,6-pentakisphosphate + ATP + H(+) = 1,5-bis(diphospho)-1D-myo-inositol 2,3,4,6-tetrakisphosphate + ADP</text>
        <dbReference type="Rhea" id="RHEA:10276"/>
        <dbReference type="ChEBI" id="CHEBI:15378"/>
        <dbReference type="ChEBI" id="CHEBI:30616"/>
        <dbReference type="ChEBI" id="CHEBI:58628"/>
        <dbReference type="ChEBI" id="CHEBI:77983"/>
        <dbReference type="ChEBI" id="CHEBI:456216"/>
        <dbReference type="EC" id="2.7.4.24"/>
    </reaction>
    <physiologicalReaction direction="left-to-right" evidence="2">
        <dbReference type="Rhea" id="RHEA:10277"/>
    </physiologicalReaction>
</comment>
<dbReference type="Proteomes" id="UP000001396">
    <property type="component" value="Unassembled WGS sequence"/>
</dbReference>
<keyword evidence="4" id="KW-0067">ATP-binding</keyword>
<keyword evidence="8" id="KW-1185">Reference proteome</keyword>
<dbReference type="PANTHER" id="PTHR12750:SF9">
    <property type="entry name" value="INOSITOL HEXAKISPHOSPHATE AND DIPHOSPHOINOSITOL-PENTAKISPHOSPHATE KINASE"/>
    <property type="match status" value="1"/>
</dbReference>
<dbReference type="GeneID" id="31365841"/>
<comment type="caution">
    <text evidence="7">The sequence shown here is derived from an EMBL/GenBank/DDBJ whole genome shotgun (WGS) entry which is preliminary data.</text>
</comment>
<evidence type="ECO:0000313" key="7">
    <source>
        <dbReference type="EMBL" id="EFA76154.1"/>
    </source>
</evidence>
<keyword evidence="4" id="KW-0547">Nucleotide-binding</keyword>
<keyword evidence="4" id="KW-0963">Cytoplasm</keyword>
<dbReference type="InterPro" id="IPR013651">
    <property type="entry name" value="ATP-grasp_RimK-type"/>
</dbReference>
<keyword evidence="5" id="KW-1133">Transmembrane helix</keyword>
<evidence type="ECO:0000259" key="6">
    <source>
        <dbReference type="Pfam" id="PF08443"/>
    </source>
</evidence>
<keyword evidence="1" id="KW-0597">Phosphoprotein</keyword>
<dbReference type="GO" id="GO:0005829">
    <property type="term" value="C:cytosol"/>
    <property type="evidence" value="ECO:0007669"/>
    <property type="project" value="UniProtKB-SubCell"/>
</dbReference>
<sequence length="446" mass="51592">MSIKIILGICAMEEKLDVNKSNPINPLAIKYSELRKPYEINHLKSQRLLTNRKSFYQMLEKNNIPTPRKIYIVRESNETTKYVENEDFIECNGERIYKPFIEKPFDAEDHNINIYYPKSQGGGCRRLFRKVGNNSSIYLPEVNNIRTNGSYIYEEFVTLDDAKDVKVYSTPTQAYAELRKSPSVDGHVERNCLGKEKRTETNLSELESRHAIQINRIFRQFICGFDILRTKGVSYICDVNGWSMVKGRNQNHFYDEASRYLRDILKSQHALNSANNSLNFSPDTASTSLSSSSSITNSLSSSSNSIYNIINVMNHRLESNVSYKSQRYNHSDVERVRHCRKSYISFCITTNPFLKSKSFVHYQSYIIMSNIDISPRDYFFFSFTMGSTILFLTIVGYTVSVVSGADVLFKDPSKRIQNVLNICFYSLVKMINDYVTALEYNNYLKK</sequence>
<dbReference type="PANTHER" id="PTHR12750">
    <property type="entry name" value="DIPHOSPHOINOSITOL PENTAKISPHOSPHATE KINASE"/>
    <property type="match status" value="1"/>
</dbReference>
<name>D3BQW8_HETP5</name>
<dbReference type="Gene3D" id="3.30.470.20">
    <property type="entry name" value="ATP-grasp fold, B domain"/>
    <property type="match status" value="1"/>
</dbReference>
<organism evidence="7 8">
    <name type="scientific">Heterostelium pallidum (strain ATCC 26659 / Pp 5 / PN500)</name>
    <name type="common">Cellular slime mold</name>
    <name type="synonym">Polysphondylium pallidum</name>
    <dbReference type="NCBI Taxonomy" id="670386"/>
    <lineage>
        <taxon>Eukaryota</taxon>
        <taxon>Amoebozoa</taxon>
        <taxon>Evosea</taxon>
        <taxon>Eumycetozoa</taxon>
        <taxon>Dictyostelia</taxon>
        <taxon>Acytosteliales</taxon>
        <taxon>Acytosteliaceae</taxon>
        <taxon>Heterostelium</taxon>
    </lineage>
</organism>
<comment type="similarity">
    <text evidence="4">Belongs to the histidine acid phosphatase family. VIP1 subfamily.</text>
</comment>
<dbReference type="InterPro" id="IPR037446">
    <property type="entry name" value="His_Pase_VIP1"/>
</dbReference>
<evidence type="ECO:0000256" key="2">
    <source>
        <dbReference type="ARBA" id="ARBA00033696"/>
    </source>
</evidence>
<comment type="subcellular location">
    <subcellularLocation>
        <location evidence="4">Cytoplasm</location>
        <location evidence="4">Cytosol</location>
    </subcellularLocation>
</comment>
<protein>
    <recommendedName>
        <fullName evidence="4">Inositol hexakisphosphate and diphosphoinositol-pentakisphosphate kinase</fullName>
        <ecNumber evidence="4">2.7.4.24</ecNumber>
    </recommendedName>
</protein>
<comment type="catalytic activity">
    <reaction evidence="3">
        <text>1D-myo-inositol hexakisphosphate + ATP = 1-diphospho-1D-myo-inositol 2,3,4,5,6-pentakisphosphate + ADP</text>
        <dbReference type="Rhea" id="RHEA:37459"/>
        <dbReference type="ChEBI" id="CHEBI:30616"/>
        <dbReference type="ChEBI" id="CHEBI:58130"/>
        <dbReference type="ChEBI" id="CHEBI:74946"/>
        <dbReference type="ChEBI" id="CHEBI:456216"/>
        <dbReference type="EC" id="2.7.4.24"/>
    </reaction>
    <physiologicalReaction direction="left-to-right" evidence="3">
        <dbReference type="Rhea" id="RHEA:37460"/>
    </physiologicalReaction>
</comment>
<dbReference type="STRING" id="670386.D3BQW8"/>
<dbReference type="GO" id="GO:0052723">
    <property type="term" value="F:inositol hexakisphosphate 1-kinase activity"/>
    <property type="evidence" value="ECO:0007669"/>
    <property type="project" value="RHEA"/>
</dbReference>
<evidence type="ECO:0000256" key="5">
    <source>
        <dbReference type="SAM" id="Phobius"/>
    </source>
</evidence>
<dbReference type="GO" id="GO:0005524">
    <property type="term" value="F:ATP binding"/>
    <property type="evidence" value="ECO:0007669"/>
    <property type="project" value="UniProtKB-KW"/>
</dbReference>
<evidence type="ECO:0000256" key="1">
    <source>
        <dbReference type="ARBA" id="ARBA00022553"/>
    </source>
</evidence>
<keyword evidence="4" id="KW-0808">Transferase</keyword>
<evidence type="ECO:0000313" key="8">
    <source>
        <dbReference type="Proteomes" id="UP000001396"/>
    </source>
</evidence>
<feature type="domain" description="ATP-grasp fold RimK-type" evidence="6">
    <location>
        <begin position="147"/>
        <end position="250"/>
    </location>
</feature>
<dbReference type="GO" id="GO:0006020">
    <property type="term" value="P:inositol metabolic process"/>
    <property type="evidence" value="ECO:0007669"/>
    <property type="project" value="TreeGrafter"/>
</dbReference>
<dbReference type="GO" id="GO:0032958">
    <property type="term" value="P:inositol phosphate biosynthetic process"/>
    <property type="evidence" value="ECO:0007669"/>
    <property type="project" value="TreeGrafter"/>
</dbReference>
<accession>D3BQW8</accession>
<comment type="function">
    <text evidence="4">Bifunctional inositol kinase that acts in concert with the IP6K kinases to synthesize the diphosphate group-containing inositol pyrophosphates diphosphoinositol pentakisphosphate, PP-InsP5, and bis-diphosphoinositol tetrakisphosphate, (PP)2-InsP4. PP-InsP5 and (PP)2-InsP4, also respectively called InsP7 and InsP8, may regulate a variety of cellular processes, including apoptosis, vesicle trafficking, cytoskeletal dynamics, and exocytosis. Phosphorylates inositol hexakisphosphate (InsP6).</text>
</comment>
<keyword evidence="5" id="KW-0472">Membrane</keyword>
<reference evidence="7 8" key="1">
    <citation type="journal article" date="2011" name="Genome Res.">
        <title>Phylogeny-wide analysis of social amoeba genomes highlights ancient origins for complex intercellular communication.</title>
        <authorList>
            <person name="Heidel A.J."/>
            <person name="Lawal H.M."/>
            <person name="Felder M."/>
            <person name="Schilde C."/>
            <person name="Helps N.R."/>
            <person name="Tunggal B."/>
            <person name="Rivero F."/>
            <person name="John U."/>
            <person name="Schleicher M."/>
            <person name="Eichinger L."/>
            <person name="Platzer M."/>
            <person name="Noegel A.A."/>
            <person name="Schaap P."/>
            <person name="Gloeckner G."/>
        </authorList>
    </citation>
    <scope>NUCLEOTIDE SEQUENCE [LARGE SCALE GENOMIC DNA]</scope>
    <source>
        <strain evidence="8">ATCC 26659 / Pp 5 / PN500</strain>
    </source>
</reference>
<dbReference type="GO" id="GO:0033857">
    <property type="term" value="F:5-diphosphoinositol pentakisphosphate 1-kinase activity"/>
    <property type="evidence" value="ECO:0007669"/>
    <property type="project" value="TreeGrafter"/>
</dbReference>
<evidence type="ECO:0000256" key="4">
    <source>
        <dbReference type="RuleBase" id="RU365032"/>
    </source>
</evidence>
<evidence type="ECO:0000256" key="3">
    <source>
        <dbReference type="ARBA" id="ARBA00034629"/>
    </source>
</evidence>
<dbReference type="SUPFAM" id="SSF56059">
    <property type="entry name" value="Glutathione synthetase ATP-binding domain-like"/>
    <property type="match status" value="1"/>
</dbReference>
<dbReference type="RefSeq" id="XP_020428288.1">
    <property type="nucleotide sequence ID" value="XM_020581148.1"/>
</dbReference>
<dbReference type="EC" id="2.7.4.24" evidence="4"/>
<feature type="non-terminal residue" evidence="7">
    <location>
        <position position="446"/>
    </location>
</feature>
<feature type="transmembrane region" description="Helical" evidence="5">
    <location>
        <begin position="378"/>
        <end position="409"/>
    </location>
</feature>
<keyword evidence="5" id="KW-0812">Transmembrane</keyword>
<dbReference type="FunFam" id="3.30.470.20:FF:000036">
    <property type="entry name" value="Inositol hexakisphosphate and diphosphoinositol-pentakisphosphate kinase"/>
    <property type="match status" value="1"/>
</dbReference>
<dbReference type="InParanoid" id="D3BQW8"/>
<dbReference type="Pfam" id="PF08443">
    <property type="entry name" value="RimK"/>
    <property type="match status" value="1"/>
</dbReference>
<dbReference type="AlphaFoldDB" id="D3BQW8"/>